<evidence type="ECO:0000313" key="8">
    <source>
        <dbReference type="EMBL" id="RAW65425.1"/>
    </source>
</evidence>
<dbReference type="PANTHER" id="PTHR24345">
    <property type="entry name" value="SERINE/THREONINE-PROTEIN KINASE PLK"/>
    <property type="match status" value="1"/>
</dbReference>
<name>A0A329USZ2_9FIRM</name>
<dbReference type="InterPro" id="IPR000719">
    <property type="entry name" value="Prot_kinase_dom"/>
</dbReference>
<comment type="caution">
    <text evidence="8">The sequence shown here is derived from an EMBL/GenBank/DDBJ whole genome shotgun (WGS) entry which is preliminary data.</text>
</comment>
<evidence type="ECO:0000313" key="11">
    <source>
        <dbReference type="Proteomes" id="UP000260782"/>
    </source>
</evidence>
<evidence type="ECO:0000256" key="4">
    <source>
        <dbReference type="ARBA" id="ARBA00022777"/>
    </source>
</evidence>
<protein>
    <recommendedName>
        <fullName evidence="6">Protein kinase domain-containing protein</fullName>
    </recommendedName>
</protein>
<evidence type="ECO:0000256" key="3">
    <source>
        <dbReference type="ARBA" id="ARBA00022741"/>
    </source>
</evidence>
<reference evidence="7 12" key="3">
    <citation type="journal article" date="2019" name="Nat. Med.">
        <title>A library of human gut bacterial isolates paired with longitudinal multiomics data enables mechanistic microbiome research.</title>
        <authorList>
            <person name="Poyet M."/>
            <person name="Groussin M."/>
            <person name="Gibbons S.M."/>
            <person name="Avila-Pacheco J."/>
            <person name="Jiang X."/>
            <person name="Kearney S.M."/>
            <person name="Perrotta A.R."/>
            <person name="Berdy B."/>
            <person name="Zhao S."/>
            <person name="Lieberman T.D."/>
            <person name="Swanson P.K."/>
            <person name="Smith M."/>
            <person name="Roesemann S."/>
            <person name="Alexander J.E."/>
            <person name="Rich S.A."/>
            <person name="Livny J."/>
            <person name="Vlamakis H."/>
            <person name="Clish C."/>
            <person name="Bullock K."/>
            <person name="Deik A."/>
            <person name="Scott J."/>
            <person name="Pierce K.A."/>
            <person name="Xavier R.J."/>
            <person name="Alm E.J."/>
        </authorList>
    </citation>
    <scope>NUCLEOTIDE SEQUENCE [LARGE SCALE GENOMIC DNA]</scope>
    <source>
        <strain evidence="7 12">BIOML-B1</strain>
    </source>
</reference>
<evidence type="ECO:0000313" key="12">
    <source>
        <dbReference type="Proteomes" id="UP000462091"/>
    </source>
</evidence>
<dbReference type="Pfam" id="PF00069">
    <property type="entry name" value="Pkinase"/>
    <property type="match status" value="1"/>
</dbReference>
<keyword evidence="4" id="KW-0418">Kinase</keyword>
<dbReference type="RefSeq" id="WP_005920620.1">
    <property type="nucleotide sequence ID" value="NZ_CABKNH010000022.1"/>
</dbReference>
<dbReference type="SMART" id="SM00220">
    <property type="entry name" value="S_TKc"/>
    <property type="match status" value="1"/>
</dbReference>
<evidence type="ECO:0000256" key="5">
    <source>
        <dbReference type="ARBA" id="ARBA00022840"/>
    </source>
</evidence>
<reference evidence="9 11" key="2">
    <citation type="submission" date="2018-08" db="EMBL/GenBank/DDBJ databases">
        <title>A genome reference for cultivated species of the human gut microbiota.</title>
        <authorList>
            <person name="Zou Y."/>
            <person name="Xue W."/>
            <person name="Luo G."/>
        </authorList>
    </citation>
    <scope>NUCLEOTIDE SEQUENCE [LARGE SCALE GENOMIC DNA]</scope>
    <source>
        <strain evidence="9 11">AF31-14AC</strain>
    </source>
</reference>
<evidence type="ECO:0000313" key="7">
    <source>
        <dbReference type="EMBL" id="MSC52423.1"/>
    </source>
</evidence>
<evidence type="ECO:0000313" key="9">
    <source>
        <dbReference type="EMBL" id="RGB85528.1"/>
    </source>
</evidence>
<gene>
    <name evidence="8" type="ORF">C4N21_06860</name>
    <name evidence="9" type="ORF">DWZ25_08470</name>
    <name evidence="7" type="ORF">GKE10_11035</name>
</gene>
<dbReference type="Proteomes" id="UP000260782">
    <property type="component" value="Unassembled WGS sequence"/>
</dbReference>
<dbReference type="PROSITE" id="PS50011">
    <property type="entry name" value="PROTEIN_KINASE_DOM"/>
    <property type="match status" value="1"/>
</dbReference>
<keyword evidence="1" id="KW-0723">Serine/threonine-protein kinase</keyword>
<sequence>MGNLKVHDKLDIQAGGQVEVLDEFGSGGQGTVYKVSYNGKTYALKWYHPGVFKGKENDFYKNLENNISNGAPTDAFLWPKAITKVYNDQFGYLMDVRPSGYEELTNFFVGGRKQKQARFKSFYALCTAAINIIEAFRALHNNGYSYQDINNGNFFINPENGDVLICDNDNVSPFGTNLGIMGKQRWMAPEIVMGKNDPDKNSDRFSLAVVLFRLLFINHPLEGRYSTPPCMTKELEQKYYGSAPIFVYDPTTSENRPIPGTDHNLKLFWNVYPDYVKDAFIRAFSHDVMMKQKPRILEKEWMDIFIRLRTEIGRCPYCGQETFYTFKGSHDIPCMECGKKIPITNALQIKNQILPIFPGLKISLWTVDSSLEDIRTQVAEVVKNPKDPRLLGLRNLSQRTWSVNLPDGSQRPLPPQQVVPVRAGFEIHFLGGTNDSGIIK</sequence>
<dbReference type="Gene3D" id="1.10.510.10">
    <property type="entry name" value="Transferase(Phosphotransferase) domain 1"/>
    <property type="match status" value="1"/>
</dbReference>
<dbReference type="GO" id="GO:0005524">
    <property type="term" value="F:ATP binding"/>
    <property type="evidence" value="ECO:0007669"/>
    <property type="project" value="UniProtKB-KW"/>
</dbReference>
<proteinExistence type="predicted"/>
<organism evidence="8 10">
    <name type="scientific">Faecalibacterium prausnitzii</name>
    <dbReference type="NCBI Taxonomy" id="853"/>
    <lineage>
        <taxon>Bacteria</taxon>
        <taxon>Bacillati</taxon>
        <taxon>Bacillota</taxon>
        <taxon>Clostridia</taxon>
        <taxon>Eubacteriales</taxon>
        <taxon>Oscillospiraceae</taxon>
        <taxon>Faecalibacterium</taxon>
    </lineage>
</organism>
<dbReference type="EMBL" id="QVES01000008">
    <property type="protein sequence ID" value="RGB85528.1"/>
    <property type="molecule type" value="Genomic_DNA"/>
</dbReference>
<evidence type="ECO:0000313" key="10">
    <source>
        <dbReference type="Proteomes" id="UP000250550"/>
    </source>
</evidence>
<dbReference type="AlphaFoldDB" id="A0A329USZ2"/>
<reference evidence="8 10" key="1">
    <citation type="submission" date="2018-02" db="EMBL/GenBank/DDBJ databases">
        <title>Complete genome sequencing of Faecalibacterium prausnitzii strains isolated from the human gut.</title>
        <authorList>
            <person name="Fitzgerald B.C."/>
            <person name="Shkoporov A.N."/>
            <person name="Ross P.R."/>
            <person name="Hill C."/>
        </authorList>
    </citation>
    <scope>NUCLEOTIDE SEQUENCE [LARGE SCALE GENOMIC DNA]</scope>
    <source>
        <strain evidence="8 10">APC924/119</strain>
    </source>
</reference>
<dbReference type="PANTHER" id="PTHR24345:SF0">
    <property type="entry name" value="CELL CYCLE SERINE_THREONINE-PROTEIN KINASE CDC5_MSD2"/>
    <property type="match status" value="1"/>
</dbReference>
<dbReference type="GO" id="GO:0004674">
    <property type="term" value="F:protein serine/threonine kinase activity"/>
    <property type="evidence" value="ECO:0007669"/>
    <property type="project" value="UniProtKB-KW"/>
</dbReference>
<keyword evidence="5" id="KW-0067">ATP-binding</keyword>
<keyword evidence="2" id="KW-0808">Transferase</keyword>
<dbReference type="Proteomes" id="UP000250550">
    <property type="component" value="Unassembled WGS sequence"/>
</dbReference>
<dbReference type="Proteomes" id="UP000462091">
    <property type="component" value="Unassembled WGS sequence"/>
</dbReference>
<evidence type="ECO:0000256" key="2">
    <source>
        <dbReference type="ARBA" id="ARBA00022679"/>
    </source>
</evidence>
<evidence type="ECO:0000256" key="1">
    <source>
        <dbReference type="ARBA" id="ARBA00022527"/>
    </source>
</evidence>
<feature type="domain" description="Protein kinase" evidence="6">
    <location>
        <begin position="18"/>
        <end position="306"/>
    </location>
</feature>
<dbReference type="InterPro" id="IPR011009">
    <property type="entry name" value="Kinase-like_dom_sf"/>
</dbReference>
<keyword evidence="3" id="KW-0547">Nucleotide-binding</keyword>
<dbReference type="EMBL" id="PRLF01000007">
    <property type="protein sequence ID" value="RAW65425.1"/>
    <property type="molecule type" value="Genomic_DNA"/>
</dbReference>
<evidence type="ECO:0000259" key="6">
    <source>
        <dbReference type="PROSITE" id="PS50011"/>
    </source>
</evidence>
<accession>A0A329USZ2</accession>
<dbReference type="EMBL" id="WKQM01000024">
    <property type="protein sequence ID" value="MSC52423.1"/>
    <property type="molecule type" value="Genomic_DNA"/>
</dbReference>
<dbReference type="SUPFAM" id="SSF56112">
    <property type="entry name" value="Protein kinase-like (PK-like)"/>
    <property type="match status" value="1"/>
</dbReference>
<dbReference type="GeneID" id="75067032"/>